<feature type="region of interest" description="Disordered" evidence="1">
    <location>
        <begin position="38"/>
        <end position="69"/>
    </location>
</feature>
<evidence type="ECO:0000313" key="3">
    <source>
        <dbReference type="Proteomes" id="UP000288725"/>
    </source>
</evidence>
<evidence type="ECO:0000313" key="2">
    <source>
        <dbReference type="EMBL" id="RXG41737.1"/>
    </source>
</evidence>
<dbReference type="Proteomes" id="UP000288725">
    <property type="component" value="Chromosome 3"/>
</dbReference>
<sequence length="664" mass="74032">MLASASRRTSYGVVSFLLLLFFTALVIQYRDISRSSLESMPAGAETKTPEKPTESPSSNPQAGPGARPHVTSLGRISRLHYLVPTTLVKPPVCAVVASALVNRFPIPVLVGYKATGEFDAKAAHIAKLRAITRYLHGPAAGEDDDLVIVVDGFDVLAQIPAETLIQRYFDVAAAADQRLADQRGLTVEEVHSKGLRQTVLWGTDKGCFPSSGNGDEKQRDPRCWLVPFSTLPRYVWGPETGTGGLPFSDSRFVNSGTVIGPLGDLRTLIDATLALIEDTFDPEYKYHNSDQYYVSTLYARQEYQRTLDLNDGVFPGGRDDYTLPEPRRDGHDVTEYHAFLDTDYAITQTQCHNEKFMRRLRFANHDRTATVEKAAGVLDAGYTIQMPAPLYRGLRRLFDALLDDERPVDSARAWIAGLRLGTNTATRHIYAFYHNTCSKKAFVDKYYDSWFFPVLRPLLRAAVRAIQADEPIHPRPIDGRIWVVAHRYPENVELEDEFGGVFTDAVDEPFIPLQKLCSGEAAPVIGTKKPAKKPEKEAAKLEAKPDIKPELEPELKPQDKPESKPEEKPQVTPEQKPETKQEDKPGEKPEGKPEGKPEDAAPGKPDDKQENPKEMPEGKPEERPTEKPQEKPEDKPQEKPGDKAQEKPQEKPEEKPKDGRAEAV</sequence>
<dbReference type="PANTHER" id="PTHR36587">
    <property type="entry name" value="EXPRESSION SITE-ASSOCIATED GENE 3 (ESAG3)-LIKE PROTEIN"/>
    <property type="match status" value="1"/>
</dbReference>
<comment type="caution">
    <text evidence="2">The sequence shown here is derived from an EMBL/GenBank/DDBJ whole genome shotgun (WGS) entry which is preliminary data.</text>
</comment>
<evidence type="ECO:0000256" key="1">
    <source>
        <dbReference type="SAM" id="MobiDB-lite"/>
    </source>
</evidence>
<dbReference type="EMBL" id="RSDZ01000175">
    <property type="protein sequence ID" value="RXG41737.1"/>
    <property type="molecule type" value="Genomic_DNA"/>
</dbReference>
<accession>A0A444RKS6</accession>
<feature type="compositionally biased region" description="Basic and acidic residues" evidence="1">
    <location>
        <begin position="532"/>
        <end position="664"/>
    </location>
</feature>
<dbReference type="CDD" id="cd22997">
    <property type="entry name" value="GT_LH"/>
    <property type="match status" value="1"/>
</dbReference>
<dbReference type="PANTHER" id="PTHR36587:SF2">
    <property type="entry name" value="EXPRESSION SITE-ASSOCIATED GENE 3 (ESAG3)-LIKE PROTEIN"/>
    <property type="match status" value="1"/>
</dbReference>
<gene>
    <name evidence="2" type="ORF">VDGE_03736</name>
</gene>
<protein>
    <submittedName>
        <fullName evidence="2">Uncharacterized protein</fullName>
    </submittedName>
</protein>
<organism evidence="2 3">
    <name type="scientific">Verticillium dahliae</name>
    <name type="common">Verticillium wilt</name>
    <dbReference type="NCBI Taxonomy" id="27337"/>
    <lineage>
        <taxon>Eukaryota</taxon>
        <taxon>Fungi</taxon>
        <taxon>Dikarya</taxon>
        <taxon>Ascomycota</taxon>
        <taxon>Pezizomycotina</taxon>
        <taxon>Sordariomycetes</taxon>
        <taxon>Hypocreomycetidae</taxon>
        <taxon>Glomerellales</taxon>
        <taxon>Plectosphaerellaceae</taxon>
        <taxon>Verticillium</taxon>
    </lineage>
</organism>
<name>A0A444RKS6_VERDA</name>
<feature type="region of interest" description="Disordered" evidence="1">
    <location>
        <begin position="526"/>
        <end position="664"/>
    </location>
</feature>
<dbReference type="AlphaFoldDB" id="A0A444RKS6"/>
<proteinExistence type="predicted"/>
<reference evidence="2 3" key="1">
    <citation type="submission" date="2018-12" db="EMBL/GenBank/DDBJ databases">
        <title>Genome of Verticillium dahliae isolate Getta Getta.</title>
        <authorList>
            <person name="Gardiner D.M."/>
        </authorList>
    </citation>
    <scope>NUCLEOTIDE SEQUENCE [LARGE SCALE GENOMIC DNA]</scope>
    <source>
        <strain evidence="2 3">Getta Getta</strain>
    </source>
</reference>